<dbReference type="PANTHER" id="PTHR40866:SF1">
    <property type="entry name" value="BED-TYPE DOMAIN-CONTAINING PROTEIN"/>
    <property type="match status" value="1"/>
</dbReference>
<dbReference type="Proteomes" id="UP000460718">
    <property type="component" value="Unassembled WGS sequence"/>
</dbReference>
<accession>A0A6A3K893</accession>
<proteinExistence type="predicted"/>
<sequence>MQRCSTKVGSLIKTEMGELFGLMWDGWSHASVHYVAIYAVCNVGGKRPERLLSLSPLDGGSQDAEMYIEMFKCVLALLWSSGILENRSAVFSAPSSTHKRSVFVIAGRRHRQRHNSEIILTHFTTLNNKDISMVAFLVAGNCSTNNWIATLLDLPLVSFVTATTRRS</sequence>
<protein>
    <submittedName>
        <fullName evidence="1">Uncharacterized protein</fullName>
    </submittedName>
</protein>
<dbReference type="AlphaFoldDB" id="A0A6A3K893"/>
<name>A0A6A3K893_9STRA</name>
<organism evidence="1 2">
    <name type="scientific">Phytophthora fragariae</name>
    <dbReference type="NCBI Taxonomy" id="53985"/>
    <lineage>
        <taxon>Eukaryota</taxon>
        <taxon>Sar</taxon>
        <taxon>Stramenopiles</taxon>
        <taxon>Oomycota</taxon>
        <taxon>Peronosporomycetes</taxon>
        <taxon>Peronosporales</taxon>
        <taxon>Peronosporaceae</taxon>
        <taxon>Phytophthora</taxon>
    </lineage>
</organism>
<evidence type="ECO:0000313" key="1">
    <source>
        <dbReference type="EMBL" id="KAE9000374.1"/>
    </source>
</evidence>
<comment type="caution">
    <text evidence="1">The sequence shown here is derived from an EMBL/GenBank/DDBJ whole genome shotgun (WGS) entry which is preliminary data.</text>
</comment>
<reference evidence="1 2" key="1">
    <citation type="submission" date="2018-09" db="EMBL/GenBank/DDBJ databases">
        <title>Genomic investigation of the strawberry pathogen Phytophthora fragariae indicates pathogenicity is determined by transcriptional variation in three key races.</title>
        <authorList>
            <person name="Adams T.M."/>
            <person name="Armitage A.D."/>
            <person name="Sobczyk M.K."/>
            <person name="Bates H.J."/>
            <person name="Dunwell J.M."/>
            <person name="Nellist C.F."/>
            <person name="Harrison R.J."/>
        </authorList>
    </citation>
    <scope>NUCLEOTIDE SEQUENCE [LARGE SCALE GENOMIC DNA]</scope>
    <source>
        <strain evidence="1 2">SCRP245</strain>
    </source>
</reference>
<dbReference type="EMBL" id="QXFW01000909">
    <property type="protein sequence ID" value="KAE9000374.1"/>
    <property type="molecule type" value="Genomic_DNA"/>
</dbReference>
<gene>
    <name evidence="1" type="ORF">PF011_g14205</name>
</gene>
<evidence type="ECO:0000313" key="2">
    <source>
        <dbReference type="Proteomes" id="UP000460718"/>
    </source>
</evidence>
<dbReference type="PANTHER" id="PTHR40866">
    <property type="entry name" value="BED-TYPE DOMAIN-CONTAINING PROTEIN"/>
    <property type="match status" value="1"/>
</dbReference>